<comment type="caution">
    <text evidence="2">The sequence shown here is derived from an EMBL/GenBank/DDBJ whole genome shotgun (WGS) entry which is preliminary data.</text>
</comment>
<feature type="region of interest" description="Disordered" evidence="1">
    <location>
        <begin position="137"/>
        <end position="180"/>
    </location>
</feature>
<reference evidence="2 3" key="1">
    <citation type="submission" date="2021-04" db="EMBL/GenBank/DDBJ databases">
        <authorList>
            <person name="De Guttry C."/>
            <person name="Zahm M."/>
            <person name="Klopp C."/>
            <person name="Cabau C."/>
            <person name="Louis A."/>
            <person name="Berthelot C."/>
            <person name="Parey E."/>
            <person name="Roest Crollius H."/>
            <person name="Montfort J."/>
            <person name="Robinson-Rechavi M."/>
            <person name="Bucao C."/>
            <person name="Bouchez O."/>
            <person name="Gislard M."/>
            <person name="Lluch J."/>
            <person name="Milhes M."/>
            <person name="Lampietro C."/>
            <person name="Lopez Roques C."/>
            <person name="Donnadieu C."/>
            <person name="Braasch I."/>
            <person name="Desvignes T."/>
            <person name="Postlethwait J."/>
            <person name="Bobe J."/>
            <person name="Wedekind C."/>
            <person name="Guiguen Y."/>
        </authorList>
    </citation>
    <scope>NUCLEOTIDE SEQUENCE [LARGE SCALE GENOMIC DNA]</scope>
    <source>
        <strain evidence="2">Cs_M1</strain>
        <tissue evidence="2">Blood</tissue>
    </source>
</reference>
<feature type="compositionally biased region" description="Basic residues" evidence="1">
    <location>
        <begin position="169"/>
        <end position="180"/>
    </location>
</feature>
<evidence type="ECO:0000313" key="3">
    <source>
        <dbReference type="Proteomes" id="UP001356427"/>
    </source>
</evidence>
<evidence type="ECO:0000313" key="2">
    <source>
        <dbReference type="EMBL" id="KAK6290996.1"/>
    </source>
</evidence>
<dbReference type="EMBL" id="JAGTTL010000114">
    <property type="protein sequence ID" value="KAK6290996.1"/>
    <property type="molecule type" value="Genomic_DNA"/>
</dbReference>
<feature type="compositionally biased region" description="Basic and acidic residues" evidence="1">
    <location>
        <begin position="149"/>
        <end position="162"/>
    </location>
</feature>
<protein>
    <submittedName>
        <fullName evidence="2">Uncharacterized protein</fullName>
    </submittedName>
</protein>
<proteinExistence type="predicted"/>
<accession>A0AAN8KQX4</accession>
<keyword evidence="3" id="KW-1185">Reference proteome</keyword>
<dbReference type="AlphaFoldDB" id="A0AAN8KQX4"/>
<sequence length="180" mass="19541">MNTLVFHLVGIDCGTDRYTALSEWKPHHLASTNLSPSHPRLKTSVNARIGTHLSNMNKENTLPTTVLSGKVLSTSNSSSESINSCFRPSTCSGKKMRRLPPKRAVAAKLIRPTGADTIAAGPSRGFQKPPIASLTKAAPTAAVGRSRRPAWDVKGKVTDMEGKISTTRAKSKRWPRRTRV</sequence>
<evidence type="ECO:0000256" key="1">
    <source>
        <dbReference type="SAM" id="MobiDB-lite"/>
    </source>
</evidence>
<name>A0AAN8KQX4_9TELE</name>
<organism evidence="2 3">
    <name type="scientific">Coregonus suidteri</name>
    <dbReference type="NCBI Taxonomy" id="861788"/>
    <lineage>
        <taxon>Eukaryota</taxon>
        <taxon>Metazoa</taxon>
        <taxon>Chordata</taxon>
        <taxon>Craniata</taxon>
        <taxon>Vertebrata</taxon>
        <taxon>Euteleostomi</taxon>
        <taxon>Actinopterygii</taxon>
        <taxon>Neopterygii</taxon>
        <taxon>Teleostei</taxon>
        <taxon>Protacanthopterygii</taxon>
        <taxon>Salmoniformes</taxon>
        <taxon>Salmonidae</taxon>
        <taxon>Coregoninae</taxon>
        <taxon>Coregonus</taxon>
    </lineage>
</organism>
<gene>
    <name evidence="2" type="ORF">J4Q44_G00386060</name>
</gene>
<dbReference type="Proteomes" id="UP001356427">
    <property type="component" value="Unassembled WGS sequence"/>
</dbReference>